<dbReference type="SUPFAM" id="SSF46785">
    <property type="entry name" value="Winged helix' DNA-binding domain"/>
    <property type="match status" value="1"/>
</dbReference>
<dbReference type="InterPro" id="IPR000835">
    <property type="entry name" value="HTH_MarR-typ"/>
</dbReference>
<protein>
    <submittedName>
        <fullName evidence="5">MarR family transcriptional regulator</fullName>
    </submittedName>
</protein>
<dbReference type="PANTHER" id="PTHR33164">
    <property type="entry name" value="TRANSCRIPTIONAL REGULATOR, MARR FAMILY"/>
    <property type="match status" value="1"/>
</dbReference>
<dbReference type="PROSITE" id="PS01117">
    <property type="entry name" value="HTH_MARR_1"/>
    <property type="match status" value="1"/>
</dbReference>
<comment type="caution">
    <text evidence="5">The sequence shown here is derived from an EMBL/GenBank/DDBJ whole genome shotgun (WGS) entry which is preliminary data.</text>
</comment>
<dbReference type="InterPro" id="IPR036390">
    <property type="entry name" value="WH_DNA-bd_sf"/>
</dbReference>
<proteinExistence type="predicted"/>
<evidence type="ECO:0000313" key="6">
    <source>
        <dbReference type="Proteomes" id="UP000468650"/>
    </source>
</evidence>
<sequence length="152" mass="17566">MRPEETVDFHIKFTWQGIARWYNDVAAQYDSTMATGYVLLNIDQQQGTPSTSLGPKMGMEPTSLSRLLKVMEDRGFIRREPHPEDGRVVLIFLTPLGLEKREHAKDAVLRFNNAVQEKVSKTDLNGFFRTMNKINILIEQLNEELHHEENHS</sequence>
<gene>
    <name evidence="5" type="ORF">F8C67_09785</name>
</gene>
<dbReference type="PANTHER" id="PTHR33164:SF43">
    <property type="entry name" value="HTH-TYPE TRANSCRIPTIONAL REPRESSOR YETL"/>
    <property type="match status" value="1"/>
</dbReference>
<reference evidence="5 6" key="1">
    <citation type="submission" date="2019-09" db="EMBL/GenBank/DDBJ databases">
        <title>Genomes of family Cryomorphaceae.</title>
        <authorList>
            <person name="Bowman J.P."/>
        </authorList>
    </citation>
    <scope>NUCLEOTIDE SEQUENCE [LARGE SCALE GENOMIC DNA]</scope>
    <source>
        <strain evidence="5 6">LMG 25704</strain>
    </source>
</reference>
<evidence type="ECO:0000256" key="2">
    <source>
        <dbReference type="ARBA" id="ARBA00023125"/>
    </source>
</evidence>
<dbReference type="InterPro" id="IPR036388">
    <property type="entry name" value="WH-like_DNA-bd_sf"/>
</dbReference>
<keyword evidence="2" id="KW-0238">DNA-binding</keyword>
<evidence type="ECO:0000256" key="3">
    <source>
        <dbReference type="ARBA" id="ARBA00023163"/>
    </source>
</evidence>
<evidence type="ECO:0000256" key="1">
    <source>
        <dbReference type="ARBA" id="ARBA00023015"/>
    </source>
</evidence>
<dbReference type="InterPro" id="IPR039422">
    <property type="entry name" value="MarR/SlyA-like"/>
</dbReference>
<dbReference type="SMART" id="SM00347">
    <property type="entry name" value="HTH_MARR"/>
    <property type="match status" value="1"/>
</dbReference>
<keyword evidence="1" id="KW-0805">Transcription regulation</keyword>
<dbReference type="GO" id="GO:0003677">
    <property type="term" value="F:DNA binding"/>
    <property type="evidence" value="ECO:0007669"/>
    <property type="project" value="UniProtKB-KW"/>
</dbReference>
<dbReference type="OrthoDB" id="1467380at2"/>
<keyword evidence="6" id="KW-1185">Reference proteome</keyword>
<dbReference type="Proteomes" id="UP000468650">
    <property type="component" value="Unassembled WGS sequence"/>
</dbReference>
<dbReference type="InterPro" id="IPR023187">
    <property type="entry name" value="Tscrpt_reg_MarR-type_CS"/>
</dbReference>
<organism evidence="5 6">
    <name type="scientific">Phaeocystidibacter luteus</name>
    <dbReference type="NCBI Taxonomy" id="911197"/>
    <lineage>
        <taxon>Bacteria</taxon>
        <taxon>Pseudomonadati</taxon>
        <taxon>Bacteroidota</taxon>
        <taxon>Flavobacteriia</taxon>
        <taxon>Flavobacteriales</taxon>
        <taxon>Phaeocystidibacteraceae</taxon>
        <taxon>Phaeocystidibacter</taxon>
    </lineage>
</organism>
<dbReference type="PROSITE" id="PS50995">
    <property type="entry name" value="HTH_MARR_2"/>
    <property type="match status" value="1"/>
</dbReference>
<name>A0A6N6RKB8_9FLAO</name>
<evidence type="ECO:0000313" key="5">
    <source>
        <dbReference type="EMBL" id="KAB2809861.1"/>
    </source>
</evidence>
<evidence type="ECO:0000259" key="4">
    <source>
        <dbReference type="PROSITE" id="PS50995"/>
    </source>
</evidence>
<dbReference type="GO" id="GO:0003700">
    <property type="term" value="F:DNA-binding transcription factor activity"/>
    <property type="evidence" value="ECO:0007669"/>
    <property type="project" value="InterPro"/>
</dbReference>
<dbReference type="Pfam" id="PF01047">
    <property type="entry name" value="MarR"/>
    <property type="match status" value="1"/>
</dbReference>
<dbReference type="EMBL" id="WBVO01000007">
    <property type="protein sequence ID" value="KAB2809861.1"/>
    <property type="molecule type" value="Genomic_DNA"/>
</dbReference>
<dbReference type="AlphaFoldDB" id="A0A6N6RKB8"/>
<accession>A0A6N6RKB8</accession>
<dbReference type="GO" id="GO:0006950">
    <property type="term" value="P:response to stress"/>
    <property type="evidence" value="ECO:0007669"/>
    <property type="project" value="TreeGrafter"/>
</dbReference>
<feature type="domain" description="HTH marR-type" evidence="4">
    <location>
        <begin position="1"/>
        <end position="136"/>
    </location>
</feature>
<keyword evidence="3" id="KW-0804">Transcription</keyword>
<dbReference type="Gene3D" id="1.10.10.10">
    <property type="entry name" value="Winged helix-like DNA-binding domain superfamily/Winged helix DNA-binding domain"/>
    <property type="match status" value="1"/>
</dbReference>